<dbReference type="InterPro" id="IPR050251">
    <property type="entry name" value="HpcH-HpaI_aldolase"/>
</dbReference>
<dbReference type="RefSeq" id="WP_189050409.1">
    <property type="nucleotide sequence ID" value="NZ_BMJQ01000013.1"/>
</dbReference>
<dbReference type="GO" id="GO:0005737">
    <property type="term" value="C:cytoplasm"/>
    <property type="evidence" value="ECO:0007669"/>
    <property type="project" value="TreeGrafter"/>
</dbReference>
<keyword evidence="4" id="KW-0456">Lyase</keyword>
<dbReference type="GO" id="GO:0016832">
    <property type="term" value="F:aldehyde-lyase activity"/>
    <property type="evidence" value="ECO:0007669"/>
    <property type="project" value="TreeGrafter"/>
</dbReference>
<dbReference type="AlphaFoldDB" id="A0A8J2YXC0"/>
<dbReference type="Pfam" id="PF03328">
    <property type="entry name" value="HpcH_HpaI"/>
    <property type="match status" value="1"/>
</dbReference>
<protein>
    <submittedName>
        <fullName evidence="8">2,4-dihydroxyhept-2-ene-1,7-dioic acid aldolase</fullName>
    </submittedName>
</protein>
<dbReference type="PANTHER" id="PTHR30502:SF4">
    <property type="entry name" value="5-KETO-4-DEOXY-D-GLUCARATE ALDOLASE"/>
    <property type="match status" value="1"/>
</dbReference>
<sequence>MRVPENRFKRALAQGERQIGLWSTLGSAAVAELIAHAGYDWVLIDTEHSPNEPPAIAAQLQAMQGGTASAVVRPAWNDPVLIKRILDLGVQSLLIPFVETAEAAERAVAATRYPPHGIRGVSTGSRAAGYGRIKDYVTTAGAEICVLVQIETMKGVENIEAIAAVPGVDGVFVGPADLSASLGHLGNPQNPEVQDTIARVLAACERAGKPTGYLTGNEAEARKWLDAGFRFVAVGTDNGVLVKAVDELRARFR</sequence>
<dbReference type="InterPro" id="IPR015813">
    <property type="entry name" value="Pyrv/PenolPyrv_kinase-like_dom"/>
</dbReference>
<keyword evidence="9" id="KW-1185">Reference proteome</keyword>
<dbReference type="EMBL" id="BMJQ01000013">
    <property type="protein sequence ID" value="GGF35536.1"/>
    <property type="molecule type" value="Genomic_DNA"/>
</dbReference>
<comment type="cofactor">
    <cofactor evidence="1">
        <name>a divalent metal cation</name>
        <dbReference type="ChEBI" id="CHEBI:60240"/>
    </cofactor>
</comment>
<dbReference type="GO" id="GO:0046872">
    <property type="term" value="F:metal ion binding"/>
    <property type="evidence" value="ECO:0007669"/>
    <property type="project" value="UniProtKB-KW"/>
</dbReference>
<name>A0A8J2YXC0_9PROT</name>
<dbReference type="InterPro" id="IPR005000">
    <property type="entry name" value="Aldolase/citrate-lyase_domain"/>
</dbReference>
<feature type="domain" description="HpcH/HpaI aldolase/citrate lyase" evidence="7">
    <location>
        <begin position="18"/>
        <end position="243"/>
    </location>
</feature>
<evidence type="ECO:0000256" key="1">
    <source>
        <dbReference type="ARBA" id="ARBA00001968"/>
    </source>
</evidence>
<keyword evidence="5" id="KW-0670">Pyruvate</keyword>
<comment type="caution">
    <text evidence="8">The sequence shown here is derived from an EMBL/GenBank/DDBJ whole genome shotgun (WGS) entry which is preliminary data.</text>
</comment>
<evidence type="ECO:0000256" key="2">
    <source>
        <dbReference type="ARBA" id="ARBA00005568"/>
    </source>
</evidence>
<dbReference type="PANTHER" id="PTHR30502">
    <property type="entry name" value="2-KETO-3-DEOXY-L-RHAMNONATE ALDOLASE"/>
    <property type="match status" value="1"/>
</dbReference>
<dbReference type="Gene3D" id="3.20.20.60">
    <property type="entry name" value="Phosphoenolpyruvate-binding domains"/>
    <property type="match status" value="1"/>
</dbReference>
<reference evidence="8" key="2">
    <citation type="submission" date="2020-09" db="EMBL/GenBank/DDBJ databases">
        <authorList>
            <person name="Sun Q."/>
            <person name="Zhou Y."/>
        </authorList>
    </citation>
    <scope>NUCLEOTIDE SEQUENCE</scope>
    <source>
        <strain evidence="8">CGMCC 1.15725</strain>
    </source>
</reference>
<evidence type="ECO:0000256" key="6">
    <source>
        <dbReference type="ARBA" id="ARBA00045074"/>
    </source>
</evidence>
<dbReference type="InterPro" id="IPR040442">
    <property type="entry name" value="Pyrv_kinase-like_dom_sf"/>
</dbReference>
<dbReference type="SUPFAM" id="SSF51621">
    <property type="entry name" value="Phosphoenolpyruvate/pyruvate domain"/>
    <property type="match status" value="1"/>
</dbReference>
<gene>
    <name evidence="8" type="primary">hpcH</name>
    <name evidence="8" type="ORF">GCM10011611_47350</name>
</gene>
<organism evidence="8 9">
    <name type="scientific">Aliidongia dinghuensis</name>
    <dbReference type="NCBI Taxonomy" id="1867774"/>
    <lineage>
        <taxon>Bacteria</taxon>
        <taxon>Pseudomonadati</taxon>
        <taxon>Pseudomonadota</taxon>
        <taxon>Alphaproteobacteria</taxon>
        <taxon>Rhodospirillales</taxon>
        <taxon>Dongiaceae</taxon>
        <taxon>Aliidongia</taxon>
    </lineage>
</organism>
<dbReference type="Proteomes" id="UP000646365">
    <property type="component" value="Unassembled WGS sequence"/>
</dbReference>
<reference evidence="8" key="1">
    <citation type="journal article" date="2014" name="Int. J. Syst. Evol. Microbiol.">
        <title>Complete genome sequence of Corynebacterium casei LMG S-19264T (=DSM 44701T), isolated from a smear-ripened cheese.</title>
        <authorList>
            <consortium name="US DOE Joint Genome Institute (JGI-PGF)"/>
            <person name="Walter F."/>
            <person name="Albersmeier A."/>
            <person name="Kalinowski J."/>
            <person name="Ruckert C."/>
        </authorList>
    </citation>
    <scope>NUCLEOTIDE SEQUENCE</scope>
    <source>
        <strain evidence="8">CGMCC 1.15725</strain>
    </source>
</reference>
<accession>A0A8J2YXC0</accession>
<proteinExistence type="inferred from homology"/>
<dbReference type="FunFam" id="3.20.20.60:FF:000004">
    <property type="entry name" value="5-keto-4-deoxy-D-glucarate aldolase"/>
    <property type="match status" value="1"/>
</dbReference>
<evidence type="ECO:0000313" key="8">
    <source>
        <dbReference type="EMBL" id="GGF35536.1"/>
    </source>
</evidence>
<comment type="similarity">
    <text evidence="2">Belongs to the HpcH/HpaI aldolase family.</text>
</comment>
<evidence type="ECO:0000259" key="7">
    <source>
        <dbReference type="Pfam" id="PF03328"/>
    </source>
</evidence>
<comment type="catalytic activity">
    <reaction evidence="6">
        <text>D-glyceraldehyde + pyruvate = 2-dehydro-3-deoxy-L-galactonate</text>
        <dbReference type="Rhea" id="RHEA:80055"/>
        <dbReference type="ChEBI" id="CHEBI:15361"/>
        <dbReference type="ChEBI" id="CHEBI:17378"/>
        <dbReference type="ChEBI" id="CHEBI:75545"/>
    </reaction>
</comment>
<evidence type="ECO:0000313" key="9">
    <source>
        <dbReference type="Proteomes" id="UP000646365"/>
    </source>
</evidence>
<evidence type="ECO:0000256" key="5">
    <source>
        <dbReference type="ARBA" id="ARBA00023317"/>
    </source>
</evidence>
<evidence type="ECO:0000256" key="4">
    <source>
        <dbReference type="ARBA" id="ARBA00023239"/>
    </source>
</evidence>
<keyword evidence="3" id="KW-0479">Metal-binding</keyword>
<evidence type="ECO:0000256" key="3">
    <source>
        <dbReference type="ARBA" id="ARBA00022723"/>
    </source>
</evidence>